<dbReference type="InterPro" id="IPR005174">
    <property type="entry name" value="KIB1-4_b-propeller"/>
</dbReference>
<dbReference type="AlphaFoldDB" id="V4MKP2"/>
<accession>V4MKP2</accession>
<gene>
    <name evidence="3" type="ORF">EUTSA_v10005536mg</name>
</gene>
<sequence>METPPDSRRWSELPVDILRSLLERLCIVDFHRAKLVCSNWYLCSKQTLRPKVGRSPPLLLLSPDEEDGCRLYSPEEDRAYETTSIDFSGYRILGNSSKWFLVVDSRSDLYIINVFSEEKIHLPPLESMKGGYYKLERVADKELKCKVISESYRSGVVLTANDLRGLLWVDNKSGDYVVVWQYVELGKQFLGYCKKGDDHYREIPTAKLGDVRRELRGQRDLVLKGYSLYIFTSYDYIRHLDLSGQDGFKDVSETHRFPMWRDDYMNEELLGMTTISCRDTIVVTTSGEALIVHSRGYESNKNFEKHRLFRVYKRDSKDLDPDTRDTRLVQVDSLGDDEALFLDMGFTVPADHTLGIEPDSIYFTHDNRLRPDWRTPRFDICVYNLATKTTKRFPVLSKFNLKDARWFLP</sequence>
<name>V4MKP2_EUTSA</name>
<feature type="domain" description="F-box" evidence="1">
    <location>
        <begin position="10"/>
        <end position="45"/>
    </location>
</feature>
<dbReference type="InterPro" id="IPR001810">
    <property type="entry name" value="F-box_dom"/>
</dbReference>
<dbReference type="Proteomes" id="UP000030689">
    <property type="component" value="Unassembled WGS sequence"/>
</dbReference>
<keyword evidence="4" id="KW-1185">Reference proteome</keyword>
<organism evidence="3 4">
    <name type="scientific">Eutrema salsugineum</name>
    <name type="common">Saltwater cress</name>
    <name type="synonym">Sisymbrium salsugineum</name>
    <dbReference type="NCBI Taxonomy" id="72664"/>
    <lineage>
        <taxon>Eukaryota</taxon>
        <taxon>Viridiplantae</taxon>
        <taxon>Streptophyta</taxon>
        <taxon>Embryophyta</taxon>
        <taxon>Tracheophyta</taxon>
        <taxon>Spermatophyta</taxon>
        <taxon>Magnoliopsida</taxon>
        <taxon>eudicotyledons</taxon>
        <taxon>Gunneridae</taxon>
        <taxon>Pentapetalae</taxon>
        <taxon>rosids</taxon>
        <taxon>malvids</taxon>
        <taxon>Brassicales</taxon>
        <taxon>Brassicaceae</taxon>
        <taxon>Eutremeae</taxon>
        <taxon>Eutrema</taxon>
    </lineage>
</organism>
<evidence type="ECO:0000259" key="2">
    <source>
        <dbReference type="Pfam" id="PF03478"/>
    </source>
</evidence>
<proteinExistence type="predicted"/>
<dbReference type="InterPro" id="IPR050942">
    <property type="entry name" value="F-box_BR-signaling"/>
</dbReference>
<dbReference type="EMBL" id="KI517748">
    <property type="protein sequence ID" value="ESQ31976.1"/>
    <property type="molecule type" value="Genomic_DNA"/>
</dbReference>
<evidence type="ECO:0000313" key="3">
    <source>
        <dbReference type="EMBL" id="ESQ31976.1"/>
    </source>
</evidence>
<dbReference type="Pfam" id="PF03478">
    <property type="entry name" value="Beta-prop_KIB1-4"/>
    <property type="match status" value="1"/>
</dbReference>
<dbReference type="Gene3D" id="1.20.1280.50">
    <property type="match status" value="1"/>
</dbReference>
<dbReference type="KEGG" id="eus:EUTSA_v10005536mg"/>
<feature type="domain" description="KIB1-4 beta-propeller" evidence="2">
    <location>
        <begin position="71"/>
        <end position="384"/>
    </location>
</feature>
<dbReference type="PANTHER" id="PTHR44259:SF73">
    <property type="entry name" value="F-BOX PROTEIN (DUF295)"/>
    <property type="match status" value="1"/>
</dbReference>
<dbReference type="PANTHER" id="PTHR44259">
    <property type="entry name" value="OS07G0183000 PROTEIN-RELATED"/>
    <property type="match status" value="1"/>
</dbReference>
<dbReference type="Pfam" id="PF00646">
    <property type="entry name" value="F-box"/>
    <property type="match status" value="1"/>
</dbReference>
<dbReference type="Gramene" id="ESQ31976">
    <property type="protein sequence ID" value="ESQ31976"/>
    <property type="gene ID" value="EUTSA_v10005536mg"/>
</dbReference>
<dbReference type="OrthoDB" id="642536at2759"/>
<evidence type="ECO:0008006" key="5">
    <source>
        <dbReference type="Google" id="ProtNLM"/>
    </source>
</evidence>
<dbReference type="InterPro" id="IPR036047">
    <property type="entry name" value="F-box-like_dom_sf"/>
</dbReference>
<evidence type="ECO:0000313" key="4">
    <source>
        <dbReference type="Proteomes" id="UP000030689"/>
    </source>
</evidence>
<protein>
    <recommendedName>
        <fullName evidence="5">F-box domain-containing protein</fullName>
    </recommendedName>
</protein>
<dbReference type="SUPFAM" id="SSF81383">
    <property type="entry name" value="F-box domain"/>
    <property type="match status" value="1"/>
</dbReference>
<reference evidence="3 4" key="1">
    <citation type="journal article" date="2013" name="Front. Plant Sci.">
        <title>The Reference Genome of the Halophytic Plant Eutrema salsugineum.</title>
        <authorList>
            <person name="Yang R."/>
            <person name="Jarvis D.E."/>
            <person name="Chen H."/>
            <person name="Beilstein M.A."/>
            <person name="Grimwood J."/>
            <person name="Jenkins J."/>
            <person name="Shu S."/>
            <person name="Prochnik S."/>
            <person name="Xin M."/>
            <person name="Ma C."/>
            <person name="Schmutz J."/>
            <person name="Wing R.A."/>
            <person name="Mitchell-Olds T."/>
            <person name="Schumaker K.S."/>
            <person name="Wang X."/>
        </authorList>
    </citation>
    <scope>NUCLEOTIDE SEQUENCE [LARGE SCALE GENOMIC DNA]</scope>
</reference>
<dbReference type="OMA" id="CELRECF"/>
<evidence type="ECO:0000259" key="1">
    <source>
        <dbReference type="Pfam" id="PF00646"/>
    </source>
</evidence>